<dbReference type="RefSeq" id="WP_307490104.1">
    <property type="nucleotide sequence ID" value="NZ_JAUSSY010000006.1"/>
</dbReference>
<dbReference type="InterPro" id="IPR002734">
    <property type="entry name" value="RibDG_C"/>
</dbReference>
<dbReference type="EMBL" id="JAUSSY010000006">
    <property type="protein sequence ID" value="MDQ0118824.1"/>
    <property type="molecule type" value="Genomic_DNA"/>
</dbReference>
<evidence type="ECO:0000313" key="3">
    <source>
        <dbReference type="Proteomes" id="UP001226389"/>
    </source>
</evidence>
<feature type="domain" description="Bacterial bifunctional deaminase-reductase C-terminal" evidence="1">
    <location>
        <begin position="4"/>
        <end position="172"/>
    </location>
</feature>
<name>A0ABT9UKR3_9MICC</name>
<organism evidence="2 3">
    <name type="scientific">Pseudarthrobacter defluvii</name>
    <dbReference type="NCBI Taxonomy" id="410837"/>
    <lineage>
        <taxon>Bacteria</taxon>
        <taxon>Bacillati</taxon>
        <taxon>Actinomycetota</taxon>
        <taxon>Actinomycetes</taxon>
        <taxon>Micrococcales</taxon>
        <taxon>Micrococcaceae</taxon>
        <taxon>Pseudarthrobacter</taxon>
    </lineage>
</organism>
<protein>
    <submittedName>
        <fullName evidence="2">Dihydrofolate reductase</fullName>
    </submittedName>
</protein>
<dbReference type="Gene3D" id="3.40.430.10">
    <property type="entry name" value="Dihydrofolate Reductase, subunit A"/>
    <property type="match status" value="1"/>
</dbReference>
<dbReference type="SUPFAM" id="SSF53597">
    <property type="entry name" value="Dihydrofolate reductase-like"/>
    <property type="match status" value="1"/>
</dbReference>
<proteinExistence type="predicted"/>
<dbReference type="Pfam" id="PF01872">
    <property type="entry name" value="RibD_C"/>
    <property type="match status" value="1"/>
</dbReference>
<dbReference type="InterPro" id="IPR024072">
    <property type="entry name" value="DHFR-like_dom_sf"/>
</dbReference>
<dbReference type="PANTHER" id="PTHR38011:SF11">
    <property type="entry name" value="2,5-DIAMINO-6-RIBOSYLAMINO-4(3H)-PYRIMIDINONE 5'-PHOSPHATE REDUCTASE"/>
    <property type="match status" value="1"/>
</dbReference>
<evidence type="ECO:0000259" key="1">
    <source>
        <dbReference type="Pfam" id="PF01872"/>
    </source>
</evidence>
<keyword evidence="3" id="KW-1185">Reference proteome</keyword>
<dbReference type="Proteomes" id="UP001226389">
    <property type="component" value="Unassembled WGS sequence"/>
</dbReference>
<gene>
    <name evidence="2" type="ORF">J2T22_002010</name>
</gene>
<dbReference type="PANTHER" id="PTHR38011">
    <property type="entry name" value="DIHYDROFOLATE REDUCTASE FAMILY PROTEIN (AFU_ORTHOLOGUE AFUA_8G06820)"/>
    <property type="match status" value="1"/>
</dbReference>
<comment type="caution">
    <text evidence="2">The sequence shown here is derived from an EMBL/GenBank/DDBJ whole genome shotgun (WGS) entry which is preliminary data.</text>
</comment>
<sequence length="186" mass="20190">MQRIQYFVAASLDGFIATPTDDLGWLLQFDGFEGGADSYNDFMAAVGCIVMGGETYAWLMEHEPGAWPYSGTACYVFTHHEHRAPDGADITFIRGDVREFIADFRQAAGDLNIWVVGGGNLAAQFAEAGLLDEIILSVIPVVLGEGKRLLPMKGPTPPLELAASRMLGRGIVELRYLLRPGADPQS</sequence>
<reference evidence="2 3" key="1">
    <citation type="submission" date="2023-07" db="EMBL/GenBank/DDBJ databases">
        <title>Sorghum-associated microbial communities from plants grown in Nebraska, USA.</title>
        <authorList>
            <person name="Schachtman D."/>
        </authorList>
    </citation>
    <scope>NUCLEOTIDE SEQUENCE [LARGE SCALE GENOMIC DNA]</scope>
    <source>
        <strain evidence="2 3">DS994</strain>
    </source>
</reference>
<evidence type="ECO:0000313" key="2">
    <source>
        <dbReference type="EMBL" id="MDQ0118824.1"/>
    </source>
</evidence>
<accession>A0ABT9UKR3</accession>
<dbReference type="InterPro" id="IPR050765">
    <property type="entry name" value="Riboflavin_Biosynth_HTPR"/>
</dbReference>